<organism evidence="14 15">
    <name type="scientific">Meristemomyces frigidus</name>
    <dbReference type="NCBI Taxonomy" id="1508187"/>
    <lineage>
        <taxon>Eukaryota</taxon>
        <taxon>Fungi</taxon>
        <taxon>Dikarya</taxon>
        <taxon>Ascomycota</taxon>
        <taxon>Pezizomycotina</taxon>
        <taxon>Dothideomycetes</taxon>
        <taxon>Dothideomycetidae</taxon>
        <taxon>Mycosphaerellales</taxon>
        <taxon>Teratosphaeriaceae</taxon>
        <taxon>Meristemomyces</taxon>
    </lineage>
</organism>
<proteinExistence type="inferred from homology"/>
<evidence type="ECO:0000256" key="8">
    <source>
        <dbReference type="ARBA" id="ARBA00023242"/>
    </source>
</evidence>
<feature type="region of interest" description="Disordered" evidence="11">
    <location>
        <begin position="121"/>
        <end position="172"/>
    </location>
</feature>
<dbReference type="GO" id="GO:0019843">
    <property type="term" value="F:rRNA binding"/>
    <property type="evidence" value="ECO:0007669"/>
    <property type="project" value="TreeGrafter"/>
</dbReference>
<dbReference type="Proteomes" id="UP001310890">
    <property type="component" value="Unassembled WGS sequence"/>
</dbReference>
<accession>A0AAN7YKT2</accession>
<comment type="similarity">
    <text evidence="3 10">Belongs to the UTP25 family.</text>
</comment>
<comment type="subcellular location">
    <subcellularLocation>
        <location evidence="2 10">Nucleus</location>
        <location evidence="2 10">Nucleolus</location>
    </subcellularLocation>
</comment>
<comment type="caution">
    <text evidence="14">The sequence shown here is derived from an EMBL/GenBank/DDBJ whole genome shotgun (WGS) entry which is preliminary data.</text>
</comment>
<evidence type="ECO:0000313" key="15">
    <source>
        <dbReference type="Proteomes" id="UP001310890"/>
    </source>
</evidence>
<reference evidence="14" key="1">
    <citation type="submission" date="2023-08" db="EMBL/GenBank/DDBJ databases">
        <title>Black Yeasts Isolated from many extreme environments.</title>
        <authorList>
            <person name="Coleine C."/>
            <person name="Stajich J.E."/>
            <person name="Selbmann L."/>
        </authorList>
    </citation>
    <scope>NUCLEOTIDE SEQUENCE</scope>
    <source>
        <strain evidence="14">CCFEE 5401</strain>
    </source>
</reference>
<dbReference type="GO" id="GO:0032040">
    <property type="term" value="C:small-subunit processome"/>
    <property type="evidence" value="ECO:0007669"/>
    <property type="project" value="TreeGrafter"/>
</dbReference>
<evidence type="ECO:0000259" key="13">
    <source>
        <dbReference type="Pfam" id="PF22916"/>
    </source>
</evidence>
<evidence type="ECO:0000256" key="10">
    <source>
        <dbReference type="RuleBase" id="RU365070"/>
    </source>
</evidence>
<keyword evidence="6 10" id="KW-0690">Ribosome biogenesis</keyword>
<keyword evidence="7 10" id="KW-0698">rRNA processing</keyword>
<sequence length="737" mass="82702">MAPFRGRGRGRGESSSRGGRGGGRVAKPTGKLARSGIRTRAGYRKFDSQRVKDVESASDDDVPEDLPEDGMGDRELSEDEDDVNFEAPKIEAYNALLSGFRQQNGGEEGSRKRRKIEVIWAAEEEEEQADSEVLREDLEPSMDEDDSDAEEEKAQLNEEDDIDDEDVMKDSSDPYEAHFANISEEELSRRVNSVAGGVWRTEKQAVSGIAKLTVLSPECVAESGVRKAKLRSSSNLRLKKRLVDASIKRLNTLDETQQAIAPYIFDYNDLMFTERTPDNAISLRSLTSLHALNHVLKGRDKVLRNSERLAQAAKPDALDLRDQGYTRPKVLILTETRQMAYKYSQEIIALFQPDQVENRQRFTDSFSAPISETSSMPADYEELFAGNNDNAFFTAFKFTRKTIKFFSAFYSADIILASPLGLRRLIENEDKKKADHDFLSSIEVLIVDQADAMQMQSSENLEAVLKHINLEPTDSHGADFNRVRPWYLDGHAKYLRQTILLSAYLTPELNRLFNTYMLNITGKAKVTLAYSGVLTSASMSKISGIKQTFSRFSAPSPAADPDVRFKYFTSAILPSLLRLPKSDSGGGGQGILVFVPSYFDFIRIRNFFATSSLMQNTSFGAIHDYTSVPEQRRARSHFYSGRHSILLYTQRAHHFFRLRIRGVKRVVLYGLSENPAFYEEIVGGFLGRTLSEDGVGVGECSVRSMFGKWEALALERVVGSERVKGMVLGQGDTFDFV</sequence>
<dbReference type="SUPFAM" id="SSF52540">
    <property type="entry name" value="P-loop containing nucleoside triphosphate hydrolases"/>
    <property type="match status" value="1"/>
</dbReference>
<feature type="compositionally biased region" description="Basic and acidic residues" evidence="11">
    <location>
        <begin position="44"/>
        <end position="55"/>
    </location>
</feature>
<feature type="compositionally biased region" description="Acidic residues" evidence="11">
    <location>
        <begin position="139"/>
        <end position="167"/>
    </location>
</feature>
<dbReference type="GO" id="GO:0000462">
    <property type="term" value="P:maturation of SSU-rRNA from tricistronic rRNA transcript (SSU-rRNA, 5.8S rRNA, LSU-rRNA)"/>
    <property type="evidence" value="ECO:0007669"/>
    <property type="project" value="TreeGrafter"/>
</dbReference>
<dbReference type="AlphaFoldDB" id="A0AAN7YKT2"/>
<dbReference type="InterPro" id="IPR027417">
    <property type="entry name" value="P-loop_NTPase"/>
</dbReference>
<dbReference type="InterPro" id="IPR053940">
    <property type="entry name" value="UTP25_NTPase-like"/>
</dbReference>
<dbReference type="PANTHER" id="PTHR12933">
    <property type="entry name" value="ORF PROTEIN-RELATED"/>
    <property type="match status" value="1"/>
</dbReference>
<dbReference type="PANTHER" id="PTHR12933:SF0">
    <property type="entry name" value="U3 SMALL NUCLEOLAR RNA-ASSOCIATED PROTEIN 25 HOMOLOG"/>
    <property type="match status" value="1"/>
</dbReference>
<dbReference type="Pfam" id="PF22916">
    <property type="entry name" value="UTP25_NTPase-like"/>
    <property type="match status" value="1"/>
</dbReference>
<evidence type="ECO:0000256" key="3">
    <source>
        <dbReference type="ARBA" id="ARBA00009223"/>
    </source>
</evidence>
<dbReference type="InterPro" id="IPR010678">
    <property type="entry name" value="UTP25"/>
</dbReference>
<dbReference type="GO" id="GO:0034511">
    <property type="term" value="F:U3 snoRNA binding"/>
    <property type="evidence" value="ECO:0007669"/>
    <property type="project" value="InterPro"/>
</dbReference>
<dbReference type="Gene3D" id="3.40.50.300">
    <property type="entry name" value="P-loop containing nucleotide triphosphate hydrolases"/>
    <property type="match status" value="1"/>
</dbReference>
<feature type="compositionally biased region" description="Acidic residues" evidence="11">
    <location>
        <begin position="56"/>
        <end position="82"/>
    </location>
</feature>
<feature type="domain" description="UTP25 NTP hydrolase-like" evidence="13">
    <location>
        <begin position="267"/>
        <end position="523"/>
    </location>
</feature>
<dbReference type="InterPro" id="IPR053939">
    <property type="entry name" value="UTP25_C"/>
</dbReference>
<evidence type="ECO:0000256" key="9">
    <source>
        <dbReference type="ARBA" id="ARBA00023274"/>
    </source>
</evidence>
<evidence type="ECO:0000313" key="14">
    <source>
        <dbReference type="EMBL" id="KAK5105834.1"/>
    </source>
</evidence>
<protein>
    <recommendedName>
        <fullName evidence="5 10">U3 small nucleolar RNA-associated protein 25</fullName>
        <shortName evidence="10">U3 snoRNA-associated protein 25</shortName>
    </recommendedName>
</protein>
<feature type="region of interest" description="Disordered" evidence="11">
    <location>
        <begin position="1"/>
        <end position="82"/>
    </location>
</feature>
<evidence type="ECO:0000256" key="7">
    <source>
        <dbReference type="ARBA" id="ARBA00022552"/>
    </source>
</evidence>
<evidence type="ECO:0000256" key="11">
    <source>
        <dbReference type="SAM" id="MobiDB-lite"/>
    </source>
</evidence>
<keyword evidence="9 10" id="KW-0687">Ribonucleoprotein</keyword>
<evidence type="ECO:0000256" key="4">
    <source>
        <dbReference type="ARBA" id="ARBA00011192"/>
    </source>
</evidence>
<dbReference type="EMBL" id="JAVRRL010000150">
    <property type="protein sequence ID" value="KAK5105834.1"/>
    <property type="molecule type" value="Genomic_DNA"/>
</dbReference>
<evidence type="ECO:0000256" key="5">
    <source>
        <dbReference type="ARBA" id="ARBA00015422"/>
    </source>
</evidence>
<evidence type="ECO:0000256" key="6">
    <source>
        <dbReference type="ARBA" id="ARBA00022517"/>
    </source>
</evidence>
<keyword evidence="8 10" id="KW-0539">Nucleus</keyword>
<evidence type="ECO:0000259" key="12">
    <source>
        <dbReference type="Pfam" id="PF06862"/>
    </source>
</evidence>
<comment type="subunit">
    <text evidence="4 10">Component of the ribosomal small subunit (SSU) processome composed of at least 40 protein subunits and snoRNA U3.</text>
</comment>
<evidence type="ECO:0000256" key="2">
    <source>
        <dbReference type="ARBA" id="ARBA00004604"/>
    </source>
</evidence>
<name>A0AAN7YKT2_9PEZI</name>
<evidence type="ECO:0000256" key="1">
    <source>
        <dbReference type="ARBA" id="ARBA00002883"/>
    </source>
</evidence>
<dbReference type="Pfam" id="PF06862">
    <property type="entry name" value="Utp25_C"/>
    <property type="match status" value="1"/>
</dbReference>
<feature type="domain" description="UTP25 C-terminal" evidence="12">
    <location>
        <begin position="543"/>
        <end position="736"/>
    </location>
</feature>
<gene>
    <name evidence="14" type="ORF">LTR62_002114</name>
</gene>
<comment type="function">
    <text evidence="1 10">DEAD-box RNA helicase-like protein required for pre-18S rRNA processing, specifically at sites A0, A1, and A2.</text>
</comment>